<organism evidence="1 2">
    <name type="scientific">Mucuna pruriens</name>
    <name type="common">Velvet bean</name>
    <name type="synonym">Dolichos pruriens</name>
    <dbReference type="NCBI Taxonomy" id="157652"/>
    <lineage>
        <taxon>Eukaryota</taxon>
        <taxon>Viridiplantae</taxon>
        <taxon>Streptophyta</taxon>
        <taxon>Embryophyta</taxon>
        <taxon>Tracheophyta</taxon>
        <taxon>Spermatophyta</taxon>
        <taxon>Magnoliopsida</taxon>
        <taxon>eudicotyledons</taxon>
        <taxon>Gunneridae</taxon>
        <taxon>Pentapetalae</taxon>
        <taxon>rosids</taxon>
        <taxon>fabids</taxon>
        <taxon>Fabales</taxon>
        <taxon>Fabaceae</taxon>
        <taxon>Papilionoideae</taxon>
        <taxon>50 kb inversion clade</taxon>
        <taxon>NPAAA clade</taxon>
        <taxon>indigoferoid/millettioid clade</taxon>
        <taxon>Phaseoleae</taxon>
        <taxon>Mucuna</taxon>
    </lineage>
</organism>
<protein>
    <recommendedName>
        <fullName evidence="3">Integrase catalytic domain-containing protein</fullName>
    </recommendedName>
</protein>
<name>A0A371EAB3_MUCPR</name>
<dbReference type="AlphaFoldDB" id="A0A371EAB3"/>
<evidence type="ECO:0000313" key="2">
    <source>
        <dbReference type="Proteomes" id="UP000257109"/>
    </source>
</evidence>
<reference evidence="1" key="1">
    <citation type="submission" date="2018-05" db="EMBL/GenBank/DDBJ databases">
        <title>Draft genome of Mucuna pruriens seed.</title>
        <authorList>
            <person name="Nnadi N.E."/>
            <person name="Vos R."/>
            <person name="Hasami M.H."/>
            <person name="Devisetty U.K."/>
            <person name="Aguiy J.C."/>
        </authorList>
    </citation>
    <scope>NUCLEOTIDE SEQUENCE [LARGE SCALE GENOMIC DNA]</scope>
    <source>
        <strain evidence="1">JCA_2017</strain>
    </source>
</reference>
<feature type="non-terminal residue" evidence="1">
    <location>
        <position position="296"/>
    </location>
</feature>
<evidence type="ECO:0000313" key="1">
    <source>
        <dbReference type="EMBL" id="RDX62947.1"/>
    </source>
</evidence>
<sequence length="296" mass="34339">MERKLKLSNLIDYGDEYYDRYDESREQHPRPFALFPKECEIVPQCTMSGKPNMNGVAEQQNQTLKDMGNVRILEEVEFKKEENIRNVDFEEEAINDIVIEDNVQTIVPNVVPKQDYDDVLPQTPINFEMKDLGEASFGLGIQILRDRSQGILRYLSNPRIQHWKEVKREMRYLNRTNDTCSLIKSLKNVKITNASHLDTSTCWLEELSLEILYSNNNRSSTKSKFIDIKFLVVKKEFRVNSSLGGWLADLDWDDRVHAECQTGLEYLLPICGKAKATTSLLSEMVQAVPYEHRRIA</sequence>
<dbReference type="OrthoDB" id="2802215at2759"/>
<evidence type="ECO:0008006" key="3">
    <source>
        <dbReference type="Google" id="ProtNLM"/>
    </source>
</evidence>
<gene>
    <name evidence="1" type="ORF">CR513_58670</name>
</gene>
<proteinExistence type="predicted"/>
<keyword evidence="2" id="KW-1185">Reference proteome</keyword>
<dbReference type="Proteomes" id="UP000257109">
    <property type="component" value="Unassembled WGS sequence"/>
</dbReference>
<accession>A0A371EAB3</accession>
<dbReference type="EMBL" id="QJKJ01015175">
    <property type="protein sequence ID" value="RDX62947.1"/>
    <property type="molecule type" value="Genomic_DNA"/>
</dbReference>
<feature type="non-terminal residue" evidence="1">
    <location>
        <position position="1"/>
    </location>
</feature>
<comment type="caution">
    <text evidence="1">The sequence shown here is derived from an EMBL/GenBank/DDBJ whole genome shotgun (WGS) entry which is preliminary data.</text>
</comment>